<feature type="compositionally biased region" description="Polar residues" evidence="1">
    <location>
        <begin position="26"/>
        <end position="48"/>
    </location>
</feature>
<feature type="compositionally biased region" description="Basic and acidic residues" evidence="1">
    <location>
        <begin position="49"/>
        <end position="65"/>
    </location>
</feature>
<proteinExistence type="predicted"/>
<dbReference type="EMBL" id="UYYB01026067">
    <property type="protein sequence ID" value="VDM72578.1"/>
    <property type="molecule type" value="Genomic_DNA"/>
</dbReference>
<dbReference type="Proteomes" id="UP000270094">
    <property type="component" value="Unassembled WGS sequence"/>
</dbReference>
<feature type="region of interest" description="Disordered" evidence="1">
    <location>
        <begin position="26"/>
        <end position="116"/>
    </location>
</feature>
<dbReference type="OrthoDB" id="5829382at2759"/>
<keyword evidence="3" id="KW-1185">Reference proteome</keyword>
<dbReference type="AlphaFoldDB" id="A0A3P7KZP3"/>
<evidence type="ECO:0000256" key="1">
    <source>
        <dbReference type="SAM" id="MobiDB-lite"/>
    </source>
</evidence>
<accession>A0A3P7KZP3</accession>
<evidence type="ECO:0000313" key="2">
    <source>
        <dbReference type="EMBL" id="VDM72578.1"/>
    </source>
</evidence>
<organism evidence="2 3">
    <name type="scientific">Strongylus vulgaris</name>
    <name type="common">Blood worm</name>
    <dbReference type="NCBI Taxonomy" id="40348"/>
    <lineage>
        <taxon>Eukaryota</taxon>
        <taxon>Metazoa</taxon>
        <taxon>Ecdysozoa</taxon>
        <taxon>Nematoda</taxon>
        <taxon>Chromadorea</taxon>
        <taxon>Rhabditida</taxon>
        <taxon>Rhabditina</taxon>
        <taxon>Rhabditomorpha</taxon>
        <taxon>Strongyloidea</taxon>
        <taxon>Strongylidae</taxon>
        <taxon>Strongylus</taxon>
    </lineage>
</organism>
<feature type="compositionally biased region" description="Polar residues" evidence="1">
    <location>
        <begin position="73"/>
        <end position="85"/>
    </location>
</feature>
<name>A0A3P7KZP3_STRVU</name>
<sequence length="116" mass="11826">MFSSLTPTGSAPNSAGILAAVAQCAPSTSGGLLGPPTQNVSLSPINSPRNKEQQHQGALEKRSPGESDVIAPTASQGHLLSTLHSAASAPSGAVDPASWDPRDIKPTVSKHVSYFK</sequence>
<protein>
    <submittedName>
        <fullName evidence="2">Uncharacterized protein</fullName>
    </submittedName>
</protein>
<evidence type="ECO:0000313" key="3">
    <source>
        <dbReference type="Proteomes" id="UP000270094"/>
    </source>
</evidence>
<gene>
    <name evidence="2" type="ORF">SVUK_LOCUS7576</name>
</gene>
<reference evidence="2 3" key="1">
    <citation type="submission" date="2018-11" db="EMBL/GenBank/DDBJ databases">
        <authorList>
            <consortium name="Pathogen Informatics"/>
        </authorList>
    </citation>
    <scope>NUCLEOTIDE SEQUENCE [LARGE SCALE GENOMIC DNA]</scope>
</reference>